<keyword evidence="3" id="KW-1133">Transmembrane helix</keyword>
<comment type="caution">
    <text evidence="5">The sequence shown here is derived from an EMBL/GenBank/DDBJ whole genome shotgun (WGS) entry which is preliminary data.</text>
</comment>
<name>A0ABS6F518_9CLOT</name>
<comment type="similarity">
    <text evidence="1">Belongs to the peptidase S54 family.</text>
</comment>
<evidence type="ECO:0000256" key="2">
    <source>
        <dbReference type="ARBA" id="ARBA00022801"/>
    </source>
</evidence>
<proteinExistence type="inferred from homology"/>
<dbReference type="EMBL" id="JAHLQL010000005">
    <property type="protein sequence ID" value="MBU5592895.1"/>
    <property type="molecule type" value="Genomic_DNA"/>
</dbReference>
<sequence>MREKYINNIISALIKEYGFNVEEYEISEDNSKDWIVIRYDEGSAIVVIFSTLKDFAKKNFMALEYMRSKGIESLSLNNIILDDFKGEPLNLSGDYNYNFILLDSEDGKLLGQSQGIENFSTLIEKTAQGNKDIKAKKSDIKNSIVSHKATYALIIINILIFILSVYLSRSIVDIDIRVLLFLGAKNNILIRQGQYYRLLTAMFLHGGLLHVVLNMYALKATGEVVESFYGRGKFIIIYFFSGITSSLASYMFSKSTSVGASGAIFGLLGACLIFAFKMKDKIGKGFLKNIISVIAVNVFIGISISNIDNFGHIGGLIGGIIISWILFKEKS</sequence>
<evidence type="ECO:0000313" key="5">
    <source>
        <dbReference type="EMBL" id="MBU5592895.1"/>
    </source>
</evidence>
<evidence type="ECO:0000256" key="3">
    <source>
        <dbReference type="SAM" id="Phobius"/>
    </source>
</evidence>
<feature type="transmembrane region" description="Helical" evidence="3">
    <location>
        <begin position="149"/>
        <end position="167"/>
    </location>
</feature>
<organism evidence="5 6">
    <name type="scientific">Clostridium simiarum</name>
    <dbReference type="NCBI Taxonomy" id="2841506"/>
    <lineage>
        <taxon>Bacteria</taxon>
        <taxon>Bacillati</taxon>
        <taxon>Bacillota</taxon>
        <taxon>Clostridia</taxon>
        <taxon>Eubacteriales</taxon>
        <taxon>Clostridiaceae</taxon>
        <taxon>Clostridium</taxon>
    </lineage>
</organism>
<dbReference type="GO" id="GO:0006508">
    <property type="term" value="P:proteolysis"/>
    <property type="evidence" value="ECO:0007669"/>
    <property type="project" value="UniProtKB-KW"/>
</dbReference>
<feature type="transmembrane region" description="Helical" evidence="3">
    <location>
        <begin position="195"/>
        <end position="213"/>
    </location>
</feature>
<evidence type="ECO:0000259" key="4">
    <source>
        <dbReference type="Pfam" id="PF01694"/>
    </source>
</evidence>
<reference evidence="5 6" key="1">
    <citation type="submission" date="2021-06" db="EMBL/GenBank/DDBJ databases">
        <authorList>
            <person name="Sun Q."/>
            <person name="Li D."/>
        </authorList>
    </citation>
    <scope>NUCLEOTIDE SEQUENCE [LARGE SCALE GENOMIC DNA]</scope>
    <source>
        <strain evidence="5 6">MSJ-4</strain>
    </source>
</reference>
<dbReference type="RefSeq" id="WP_216457585.1">
    <property type="nucleotide sequence ID" value="NZ_JAHLQL010000005.1"/>
</dbReference>
<feature type="transmembrane region" description="Helical" evidence="3">
    <location>
        <begin position="285"/>
        <end position="304"/>
    </location>
</feature>
<feature type="transmembrane region" description="Helical" evidence="3">
    <location>
        <begin position="258"/>
        <end position="276"/>
    </location>
</feature>
<evidence type="ECO:0000313" key="6">
    <source>
        <dbReference type="Proteomes" id="UP000736583"/>
    </source>
</evidence>
<evidence type="ECO:0000256" key="1">
    <source>
        <dbReference type="ARBA" id="ARBA00009045"/>
    </source>
</evidence>
<dbReference type="InterPro" id="IPR022764">
    <property type="entry name" value="Peptidase_S54_rhomboid_dom"/>
</dbReference>
<keyword evidence="5" id="KW-0645">Protease</keyword>
<dbReference type="PANTHER" id="PTHR43731:SF14">
    <property type="entry name" value="PRESENILIN-ASSOCIATED RHOMBOID-LIKE PROTEIN, MITOCHONDRIAL"/>
    <property type="match status" value="1"/>
</dbReference>
<feature type="domain" description="Peptidase S54 rhomboid" evidence="4">
    <location>
        <begin position="193"/>
        <end position="328"/>
    </location>
</feature>
<gene>
    <name evidence="5" type="ORF">KQI89_14165</name>
</gene>
<dbReference type="InterPro" id="IPR050925">
    <property type="entry name" value="Rhomboid_protease_S54"/>
</dbReference>
<keyword evidence="6" id="KW-1185">Reference proteome</keyword>
<dbReference type="Pfam" id="PF01694">
    <property type="entry name" value="Rhomboid"/>
    <property type="match status" value="1"/>
</dbReference>
<dbReference type="PANTHER" id="PTHR43731">
    <property type="entry name" value="RHOMBOID PROTEASE"/>
    <property type="match status" value="1"/>
</dbReference>
<dbReference type="GO" id="GO:0008233">
    <property type="term" value="F:peptidase activity"/>
    <property type="evidence" value="ECO:0007669"/>
    <property type="project" value="UniProtKB-KW"/>
</dbReference>
<feature type="transmembrane region" description="Helical" evidence="3">
    <location>
        <begin position="310"/>
        <end position="327"/>
    </location>
</feature>
<protein>
    <submittedName>
        <fullName evidence="5">Rhomboid family intramembrane serine protease</fullName>
    </submittedName>
</protein>
<accession>A0ABS6F518</accession>
<keyword evidence="2" id="KW-0378">Hydrolase</keyword>
<keyword evidence="3" id="KW-0472">Membrane</keyword>
<feature type="transmembrane region" description="Helical" evidence="3">
    <location>
        <begin position="234"/>
        <end position="252"/>
    </location>
</feature>
<dbReference type="Proteomes" id="UP000736583">
    <property type="component" value="Unassembled WGS sequence"/>
</dbReference>
<keyword evidence="3" id="KW-0812">Transmembrane</keyword>